<dbReference type="Proteomes" id="UP000695562">
    <property type="component" value="Unassembled WGS sequence"/>
</dbReference>
<name>A0A8J4PQ27_9MYCE</name>
<dbReference type="EMBL" id="AJWJ01000367">
    <property type="protein sequence ID" value="KAF2071513.1"/>
    <property type="molecule type" value="Genomic_DNA"/>
</dbReference>
<protein>
    <submittedName>
        <fullName evidence="1">Uncharacterized protein</fullName>
    </submittedName>
</protein>
<dbReference type="AlphaFoldDB" id="A0A8J4PQ27"/>
<proteinExistence type="predicted"/>
<accession>A0A8J4PQ27</accession>
<evidence type="ECO:0000313" key="2">
    <source>
        <dbReference type="Proteomes" id="UP000695562"/>
    </source>
</evidence>
<gene>
    <name evidence="1" type="ORF">CYY_007174</name>
</gene>
<sequence length="177" mass="20823">MNSIDSNFSIIVFSSSFSSLNIYDDVLQFGKVYIIPVIYNGYYSIYIITIDMDGNFYVLHLNVQSDCNCDCGEQEDSFIRNLVEHNMEYGKQCYYRHANYRSTQKESGFRIIMIVAYLYSQLGHYTLQIHEEYLNRDTSDTDGEIHISKEVYLALFQYLEDQFSLLESKQSNLYRSI</sequence>
<organism evidence="1 2">
    <name type="scientific">Polysphondylium violaceum</name>
    <dbReference type="NCBI Taxonomy" id="133409"/>
    <lineage>
        <taxon>Eukaryota</taxon>
        <taxon>Amoebozoa</taxon>
        <taxon>Evosea</taxon>
        <taxon>Eumycetozoa</taxon>
        <taxon>Dictyostelia</taxon>
        <taxon>Dictyosteliales</taxon>
        <taxon>Dictyosteliaceae</taxon>
        <taxon>Polysphondylium</taxon>
    </lineage>
</organism>
<comment type="caution">
    <text evidence="1">The sequence shown here is derived from an EMBL/GenBank/DDBJ whole genome shotgun (WGS) entry which is preliminary data.</text>
</comment>
<reference evidence="1" key="1">
    <citation type="submission" date="2020-01" db="EMBL/GenBank/DDBJ databases">
        <title>Development of genomics and gene disruption for Polysphondylium violaceum indicates a role for the polyketide synthase stlB in stalk morphogenesis.</title>
        <authorList>
            <person name="Narita B."/>
            <person name="Kawabe Y."/>
            <person name="Kin K."/>
            <person name="Saito T."/>
            <person name="Gibbs R."/>
            <person name="Kuspa A."/>
            <person name="Muzny D."/>
            <person name="Queller D."/>
            <person name="Richards S."/>
            <person name="Strassman J."/>
            <person name="Sucgang R."/>
            <person name="Worley K."/>
            <person name="Schaap P."/>
        </authorList>
    </citation>
    <scope>NUCLEOTIDE SEQUENCE</scope>
    <source>
        <strain evidence="1">QSvi11</strain>
    </source>
</reference>
<evidence type="ECO:0000313" key="1">
    <source>
        <dbReference type="EMBL" id="KAF2071513.1"/>
    </source>
</evidence>
<keyword evidence="2" id="KW-1185">Reference proteome</keyword>